<dbReference type="PANTHER" id="PTHR11533:SF21">
    <property type="entry name" value="AMINOPEPTIDASE"/>
    <property type="match status" value="1"/>
</dbReference>
<dbReference type="InterPro" id="IPR045357">
    <property type="entry name" value="Aminopeptidase_N-like_N"/>
</dbReference>
<protein>
    <recommendedName>
        <fullName evidence="17">Aminopeptidase</fullName>
    </recommendedName>
</protein>
<feature type="domain" description="Peptidase M1 membrane alanine aminopeptidase" evidence="12">
    <location>
        <begin position="402"/>
        <end position="632"/>
    </location>
</feature>
<evidence type="ECO:0000256" key="10">
    <source>
        <dbReference type="SAM" id="MobiDB-lite"/>
    </source>
</evidence>
<dbReference type="InterPro" id="IPR050344">
    <property type="entry name" value="Peptidase_M1_aminopeptidases"/>
</dbReference>
<evidence type="ECO:0000259" key="14">
    <source>
        <dbReference type="Pfam" id="PF17900"/>
    </source>
</evidence>
<organism evidence="15 16">
    <name type="scientific">Caenorhabditis japonica</name>
    <dbReference type="NCBI Taxonomy" id="281687"/>
    <lineage>
        <taxon>Eukaryota</taxon>
        <taxon>Metazoa</taxon>
        <taxon>Ecdysozoa</taxon>
        <taxon>Nematoda</taxon>
        <taxon>Chromadorea</taxon>
        <taxon>Rhabditida</taxon>
        <taxon>Rhabditina</taxon>
        <taxon>Rhabditomorpha</taxon>
        <taxon>Rhabditoidea</taxon>
        <taxon>Rhabditidae</taxon>
        <taxon>Peloderinae</taxon>
        <taxon>Caenorhabditis</taxon>
    </lineage>
</organism>
<comment type="cofactor">
    <cofactor evidence="8">
        <name>Zn(2+)</name>
        <dbReference type="ChEBI" id="CHEBI:29105"/>
    </cofactor>
    <text evidence="8">Binds 1 zinc ion per subunit.</text>
</comment>
<keyword evidence="4" id="KW-0378">Hydrolase</keyword>
<dbReference type="Proteomes" id="UP000005237">
    <property type="component" value="Unassembled WGS sequence"/>
</dbReference>
<evidence type="ECO:0000256" key="5">
    <source>
        <dbReference type="ARBA" id="ARBA00022833"/>
    </source>
</evidence>
<evidence type="ECO:0000256" key="8">
    <source>
        <dbReference type="PIRSR" id="PIRSR634016-3"/>
    </source>
</evidence>
<dbReference type="GO" id="GO:0043171">
    <property type="term" value="P:peptide catabolic process"/>
    <property type="evidence" value="ECO:0007669"/>
    <property type="project" value="TreeGrafter"/>
</dbReference>
<keyword evidence="11" id="KW-0472">Membrane</keyword>
<keyword evidence="16" id="KW-1185">Reference proteome</keyword>
<keyword evidence="2" id="KW-0645">Protease</keyword>
<dbReference type="FunFam" id="2.60.40.1730:FF:000028">
    <property type="entry name" value="Aminopeptidase"/>
    <property type="match status" value="1"/>
</dbReference>
<evidence type="ECO:0000313" key="16">
    <source>
        <dbReference type="Proteomes" id="UP000005237"/>
    </source>
</evidence>
<feature type="transmembrane region" description="Helical" evidence="11">
    <location>
        <begin position="41"/>
        <end position="65"/>
    </location>
</feature>
<feature type="region of interest" description="Disordered" evidence="10">
    <location>
        <begin position="701"/>
        <end position="732"/>
    </location>
</feature>
<dbReference type="Gene3D" id="1.25.50.20">
    <property type="match status" value="1"/>
</dbReference>
<feature type="binding site" evidence="8">
    <location>
        <position position="482"/>
    </location>
    <ligand>
        <name>Zn(2+)</name>
        <dbReference type="ChEBI" id="CHEBI:29105"/>
        <note>catalytic</note>
    </ligand>
</feature>
<feature type="domain" description="ERAP1-like C-terminal" evidence="13">
    <location>
        <begin position="784"/>
        <end position="1020"/>
    </location>
</feature>
<feature type="domain" description="Aminopeptidase N-like N-terminal" evidence="14">
    <location>
        <begin position="177"/>
        <end position="367"/>
    </location>
</feature>
<dbReference type="GO" id="GO:0005615">
    <property type="term" value="C:extracellular space"/>
    <property type="evidence" value="ECO:0007669"/>
    <property type="project" value="TreeGrafter"/>
</dbReference>
<sequence>MQTKPRMWEGDPCLRNGRLHTRQGNVTESHRSRKSDFARKCIAIILLHAIFLFAILAALIIGHWISEENQKLNRTMLNTTLTEAYLLEGSMANTATPVMHDHKHTRLLTTSSGQRKGPPRVVERLIPLEKKRNFTLVDVFPPPPDGGFGIAEQLHAIRGNKLTTDALLVPLPLYILPYHYDLKFDFTKFDTDLLIRANVSIYLESYGNSTEDEIQFHLGPNVKVERMRLRKDGRKFYAKTFKREDSKKLGRISLRDPLQKGKYVLEIEYNATICDDDVDGVRCSLDNQTNSSLKATSFTTKFEPTLARAFFPCWDEPGVKATFNISVKHDKRYVVLSNMPGNPPLGHWDEQVTTTVFQTTPPMSTYLVAFAIGEFVKLETRTERGIPVTVWTYPEDLMSMKFTLEYAPVIFDRLEDILEIPYPLPKVDLIAARNFHVGGMENWGLVVFEFSSIAYTPPITNHVNETVDRMYNEFRIGKLIAHEAAHQWFGNLVTMRDWSELFLNEGFATFYVYEMMSIERPLTAQFEYYDSLATLVAAQSSEDHRLSLVRELATESQVELSFHPTNLYTKGCVLIRMIRDLVSDYDFKAAVRRYLRRNAYRSVSRDDLFASLPAYADHGAEQKKLSNVLEGWLVNEGLPEVTLIRNYDNEMMTISQRKTLDHDYRSYLKDRKSNSRQSRSAEDGSTLFDDTLFEGYIEKKTERKRKLRPTRRKTSTPPSISPTARRDELRKPRRVGASQDLWTIPITYMFGSLKTSEGQVIREFWLKNRTVSFGDAEISPNQAVLVNPEWKYPYRVNYDLLNWKLLARTLHQNHLEINNKSRMQLIQDAEYFLSNSNNPHLYLYLLGYLAHESNINVMLFGIDAVYRFIDVFKATQLNKAILVYFEPVISQMDHLLNESQVDAETASLWLVRPERLSKLYQMRCAAGLASCKNEFHTQKWSKSPDEWTEDVHKQVTAVCHQLFSSPLEAVKTVNELLDSRLHSSGAKWALTVQLAACSHDQKLLRKTARAVVGTKNAAVYASALQSDFSLHYNGAFRKYLWTEISKMSIFEKTALFSTNTTTILPASRVLLHSVKTIDELQQIRSLLTNWGPLLTLHFEYLERYLLWVSSVSQGVLHQFFAADLSNF</sequence>
<dbReference type="Gene3D" id="1.10.390.10">
    <property type="entry name" value="Neutral Protease Domain 2"/>
    <property type="match status" value="1"/>
</dbReference>
<dbReference type="InterPro" id="IPR042097">
    <property type="entry name" value="Aminopeptidase_N-like_N_sf"/>
</dbReference>
<evidence type="ECO:0000259" key="12">
    <source>
        <dbReference type="Pfam" id="PF01433"/>
    </source>
</evidence>
<feature type="active site" description="Proton acceptor" evidence="7">
    <location>
        <position position="483"/>
    </location>
</feature>
<dbReference type="GO" id="GO:0005737">
    <property type="term" value="C:cytoplasm"/>
    <property type="evidence" value="ECO:0007669"/>
    <property type="project" value="TreeGrafter"/>
</dbReference>
<dbReference type="EnsemblMetazoa" id="CJA08293b.1">
    <property type="protein sequence ID" value="CJA08293b.1"/>
    <property type="gene ID" value="WBGene00127495"/>
</dbReference>
<evidence type="ECO:0000256" key="2">
    <source>
        <dbReference type="ARBA" id="ARBA00022670"/>
    </source>
</evidence>
<reference evidence="16" key="1">
    <citation type="submission" date="2010-08" db="EMBL/GenBank/DDBJ databases">
        <authorList>
            <consortium name="Caenorhabditis japonica Sequencing Consortium"/>
            <person name="Wilson R.K."/>
        </authorList>
    </citation>
    <scope>NUCLEOTIDE SEQUENCE [LARGE SCALE GENOMIC DNA]</scope>
    <source>
        <strain evidence="16">DF5081</strain>
    </source>
</reference>
<name>A0A8R1DPA5_CAEJA</name>
<dbReference type="GO" id="GO:0008270">
    <property type="term" value="F:zinc ion binding"/>
    <property type="evidence" value="ECO:0007669"/>
    <property type="project" value="InterPro"/>
</dbReference>
<dbReference type="GO" id="GO:0016020">
    <property type="term" value="C:membrane"/>
    <property type="evidence" value="ECO:0007669"/>
    <property type="project" value="TreeGrafter"/>
</dbReference>
<keyword evidence="5 8" id="KW-0862">Zinc</keyword>
<dbReference type="SUPFAM" id="SSF63737">
    <property type="entry name" value="Leukotriene A4 hydrolase N-terminal domain"/>
    <property type="match status" value="1"/>
</dbReference>
<dbReference type="Pfam" id="PF01433">
    <property type="entry name" value="Peptidase_M1"/>
    <property type="match status" value="1"/>
</dbReference>
<dbReference type="InterPro" id="IPR001930">
    <property type="entry name" value="Peptidase_M1"/>
</dbReference>
<evidence type="ECO:0000256" key="3">
    <source>
        <dbReference type="ARBA" id="ARBA00022723"/>
    </source>
</evidence>
<keyword evidence="11" id="KW-0812">Transmembrane</keyword>
<comment type="similarity">
    <text evidence="1">Belongs to the peptidase M1 family.</text>
</comment>
<feature type="site" description="Transition state stabilizer" evidence="9">
    <location>
        <position position="568"/>
    </location>
</feature>
<feature type="compositionally biased region" description="Basic residues" evidence="10">
    <location>
        <begin position="702"/>
        <end position="714"/>
    </location>
</feature>
<dbReference type="InterPro" id="IPR034016">
    <property type="entry name" value="M1_APN-typ"/>
</dbReference>
<evidence type="ECO:0000256" key="11">
    <source>
        <dbReference type="SAM" id="Phobius"/>
    </source>
</evidence>
<dbReference type="CDD" id="cd09601">
    <property type="entry name" value="M1_APN-Q_like"/>
    <property type="match status" value="1"/>
</dbReference>
<dbReference type="PANTHER" id="PTHR11533">
    <property type="entry name" value="PROTEASE M1 ZINC METALLOPROTEASE"/>
    <property type="match status" value="1"/>
</dbReference>
<feature type="binding site" evidence="8">
    <location>
        <position position="486"/>
    </location>
    <ligand>
        <name>Zn(2+)</name>
        <dbReference type="ChEBI" id="CHEBI:29105"/>
        <note>catalytic</note>
    </ligand>
</feature>
<dbReference type="SUPFAM" id="SSF55486">
    <property type="entry name" value="Metalloproteases ('zincins'), catalytic domain"/>
    <property type="match status" value="1"/>
</dbReference>
<keyword evidence="3 8" id="KW-0479">Metal-binding</keyword>
<dbReference type="Gene3D" id="2.60.40.1730">
    <property type="entry name" value="tricorn interacting facor f3 domain"/>
    <property type="match status" value="1"/>
</dbReference>
<evidence type="ECO:0000256" key="1">
    <source>
        <dbReference type="ARBA" id="ARBA00010136"/>
    </source>
</evidence>
<evidence type="ECO:0000313" key="15">
    <source>
        <dbReference type="EnsemblMetazoa" id="CJA08293b.1"/>
    </source>
</evidence>
<evidence type="ECO:0000256" key="6">
    <source>
        <dbReference type="ARBA" id="ARBA00023049"/>
    </source>
</evidence>
<accession>A0A8R1DPA5</accession>
<dbReference type="InterPro" id="IPR027268">
    <property type="entry name" value="Peptidase_M4/M1_CTD_sf"/>
</dbReference>
<evidence type="ECO:0000256" key="7">
    <source>
        <dbReference type="PIRSR" id="PIRSR634016-1"/>
    </source>
</evidence>
<evidence type="ECO:0000259" key="13">
    <source>
        <dbReference type="Pfam" id="PF11838"/>
    </source>
</evidence>
<keyword evidence="6" id="KW-0482">Metalloprotease</keyword>
<evidence type="ECO:0008006" key="17">
    <source>
        <dbReference type="Google" id="ProtNLM"/>
    </source>
</evidence>
<dbReference type="GO" id="GO:0070006">
    <property type="term" value="F:metalloaminopeptidase activity"/>
    <property type="evidence" value="ECO:0007669"/>
    <property type="project" value="TreeGrafter"/>
</dbReference>
<dbReference type="AlphaFoldDB" id="A0A8R1DPA5"/>
<dbReference type="InterPro" id="IPR014782">
    <property type="entry name" value="Peptidase_M1_dom"/>
</dbReference>
<proteinExistence type="inferred from homology"/>
<dbReference type="FunFam" id="1.10.390.10:FF:000025">
    <property type="entry name" value="Aminopeptidase"/>
    <property type="match status" value="1"/>
</dbReference>
<dbReference type="Pfam" id="PF11838">
    <property type="entry name" value="ERAP1_C"/>
    <property type="match status" value="1"/>
</dbReference>
<evidence type="ECO:0000256" key="4">
    <source>
        <dbReference type="ARBA" id="ARBA00022801"/>
    </source>
</evidence>
<dbReference type="GO" id="GO:0042277">
    <property type="term" value="F:peptide binding"/>
    <property type="evidence" value="ECO:0007669"/>
    <property type="project" value="TreeGrafter"/>
</dbReference>
<dbReference type="GO" id="GO:0006508">
    <property type="term" value="P:proteolysis"/>
    <property type="evidence" value="ECO:0007669"/>
    <property type="project" value="UniProtKB-KW"/>
</dbReference>
<reference evidence="15" key="2">
    <citation type="submission" date="2022-06" db="UniProtKB">
        <authorList>
            <consortium name="EnsemblMetazoa"/>
        </authorList>
    </citation>
    <scope>IDENTIFICATION</scope>
    <source>
        <strain evidence="15">DF5081</strain>
    </source>
</reference>
<feature type="binding site" evidence="8">
    <location>
        <position position="505"/>
    </location>
    <ligand>
        <name>Zn(2+)</name>
        <dbReference type="ChEBI" id="CHEBI:29105"/>
        <note>catalytic</note>
    </ligand>
</feature>
<keyword evidence="11" id="KW-1133">Transmembrane helix</keyword>
<dbReference type="PRINTS" id="PR00756">
    <property type="entry name" value="ALADIPTASE"/>
</dbReference>
<dbReference type="Gene3D" id="2.60.40.1910">
    <property type="match status" value="1"/>
</dbReference>
<dbReference type="InterPro" id="IPR024571">
    <property type="entry name" value="ERAP1-like_C_dom"/>
</dbReference>
<dbReference type="Pfam" id="PF17900">
    <property type="entry name" value="Peptidase_M1_N"/>
    <property type="match status" value="1"/>
</dbReference>
<evidence type="ECO:0000256" key="9">
    <source>
        <dbReference type="PIRSR" id="PIRSR634016-4"/>
    </source>
</evidence>